<sequence>MGSVSPEKPHIVLVPYPAQGHDIPALCDSTTKNCLAPFRELLVRLNDPSSGVPPVTGVITDGVMSFAHDAAQELGIVDVMLWTASACGFVAYLHYRELVARGFTPLRDMSDITNEYLDAPIDWIPGLKNMRLKDIPSFIRTTDPNDIMLNFFIHETSRASMPSAIILNTFDDLEGSALDSLSKVLPPLYTIGPLCLLSRLVPTSSPLASIGSSLWKEEDHFINWLDEKETGSVVLVNFGSITTMTNDNLMEFAWGLANSMANFLWVIRPDLVKGETSLLPQEFLSMTKGRGLLASWCNQEVVLTHRSIGGFLTHCGWNSTVESISGGVPTLCWPFFAEQQTNCRYLCTEWAMGMEIDNDVKREEVERIIRELMEGDKGKEMRRRAFEWKETAHKATEEGGVSFINFEKVVKEVLLPKKYK</sequence>
<dbReference type="PROSITE" id="PS00375">
    <property type="entry name" value="UDPGT"/>
    <property type="match status" value="1"/>
</dbReference>
<dbReference type="EMBL" id="CM007383">
    <property type="protein sequence ID" value="ONK75578.1"/>
    <property type="molecule type" value="Genomic_DNA"/>
</dbReference>
<gene>
    <name evidence="5" type="ORF">A4U43_C03F18380</name>
</gene>
<dbReference type="SUPFAM" id="SSF53756">
    <property type="entry name" value="UDP-Glycosyltransferase/glycogen phosphorylase"/>
    <property type="match status" value="1"/>
</dbReference>
<dbReference type="CDD" id="cd03784">
    <property type="entry name" value="GT1_Gtf-like"/>
    <property type="match status" value="1"/>
</dbReference>
<evidence type="ECO:0000256" key="4">
    <source>
        <dbReference type="RuleBase" id="RU362057"/>
    </source>
</evidence>
<dbReference type="Pfam" id="PF00201">
    <property type="entry name" value="UDPGT"/>
    <property type="match status" value="1"/>
</dbReference>
<dbReference type="EC" id="2.4.1.-" evidence="4"/>
<dbReference type="FunFam" id="3.40.50.2000:FF:000430">
    <property type="entry name" value="Glycosyltransferase"/>
    <property type="match status" value="1"/>
</dbReference>
<dbReference type="PANTHER" id="PTHR11926:SF774">
    <property type="entry name" value="UDP-GLYCOSYLTRANSFERASE 85A1-RELATED"/>
    <property type="match status" value="1"/>
</dbReference>
<dbReference type="InterPro" id="IPR002213">
    <property type="entry name" value="UDP_glucos_trans"/>
</dbReference>
<dbReference type="FunFam" id="3.40.50.2000:FF:000027">
    <property type="entry name" value="Glycosyltransferase"/>
    <property type="match status" value="1"/>
</dbReference>
<dbReference type="Gramene" id="ONK75578">
    <property type="protein sequence ID" value="ONK75578"/>
    <property type="gene ID" value="A4U43_C03F18380"/>
</dbReference>
<evidence type="ECO:0000313" key="5">
    <source>
        <dbReference type="EMBL" id="ONK75578.1"/>
    </source>
</evidence>
<comment type="similarity">
    <text evidence="1 3">Belongs to the UDP-glycosyltransferase family.</text>
</comment>
<dbReference type="AlphaFoldDB" id="A0A5P1FB40"/>
<keyword evidence="6" id="KW-1185">Reference proteome</keyword>
<evidence type="ECO:0000256" key="2">
    <source>
        <dbReference type="ARBA" id="ARBA00022679"/>
    </source>
</evidence>
<dbReference type="PANTHER" id="PTHR11926">
    <property type="entry name" value="GLUCOSYL/GLUCURONOSYL TRANSFERASES"/>
    <property type="match status" value="1"/>
</dbReference>
<dbReference type="GO" id="GO:0080044">
    <property type="term" value="F:quercetin 7-O-glucosyltransferase activity"/>
    <property type="evidence" value="ECO:0007669"/>
    <property type="project" value="TreeGrafter"/>
</dbReference>
<evidence type="ECO:0000256" key="3">
    <source>
        <dbReference type="RuleBase" id="RU003718"/>
    </source>
</evidence>
<evidence type="ECO:0000256" key="1">
    <source>
        <dbReference type="ARBA" id="ARBA00009995"/>
    </source>
</evidence>
<reference evidence="6" key="1">
    <citation type="journal article" date="2017" name="Nat. Commun.">
        <title>The asparagus genome sheds light on the origin and evolution of a young Y chromosome.</title>
        <authorList>
            <person name="Harkess A."/>
            <person name="Zhou J."/>
            <person name="Xu C."/>
            <person name="Bowers J.E."/>
            <person name="Van der Hulst R."/>
            <person name="Ayyampalayam S."/>
            <person name="Mercati F."/>
            <person name="Riccardi P."/>
            <person name="McKain M.R."/>
            <person name="Kakrana A."/>
            <person name="Tang H."/>
            <person name="Ray J."/>
            <person name="Groenendijk J."/>
            <person name="Arikit S."/>
            <person name="Mathioni S.M."/>
            <person name="Nakano M."/>
            <person name="Shan H."/>
            <person name="Telgmann-Rauber A."/>
            <person name="Kanno A."/>
            <person name="Yue Z."/>
            <person name="Chen H."/>
            <person name="Li W."/>
            <person name="Chen Y."/>
            <person name="Xu X."/>
            <person name="Zhang Y."/>
            <person name="Luo S."/>
            <person name="Chen H."/>
            <person name="Gao J."/>
            <person name="Mao Z."/>
            <person name="Pires J.C."/>
            <person name="Luo M."/>
            <person name="Kudrna D."/>
            <person name="Wing R.A."/>
            <person name="Meyers B.C."/>
            <person name="Yi K."/>
            <person name="Kong H."/>
            <person name="Lavrijsen P."/>
            <person name="Sunseri F."/>
            <person name="Falavigna A."/>
            <person name="Ye Y."/>
            <person name="Leebens-Mack J.H."/>
            <person name="Chen G."/>
        </authorList>
    </citation>
    <scope>NUCLEOTIDE SEQUENCE [LARGE SCALE GENOMIC DNA]</scope>
    <source>
        <strain evidence="6">cv. DH0086</strain>
    </source>
</reference>
<organism evidence="5 6">
    <name type="scientific">Asparagus officinalis</name>
    <name type="common">Garden asparagus</name>
    <dbReference type="NCBI Taxonomy" id="4686"/>
    <lineage>
        <taxon>Eukaryota</taxon>
        <taxon>Viridiplantae</taxon>
        <taxon>Streptophyta</taxon>
        <taxon>Embryophyta</taxon>
        <taxon>Tracheophyta</taxon>
        <taxon>Spermatophyta</taxon>
        <taxon>Magnoliopsida</taxon>
        <taxon>Liliopsida</taxon>
        <taxon>Asparagales</taxon>
        <taxon>Asparagaceae</taxon>
        <taxon>Asparagoideae</taxon>
        <taxon>Asparagus</taxon>
    </lineage>
</organism>
<keyword evidence="2 3" id="KW-0808">Transferase</keyword>
<keyword evidence="3" id="KW-0328">Glycosyltransferase</keyword>
<name>A0A5P1FB40_ASPOF</name>
<dbReference type="Proteomes" id="UP000243459">
    <property type="component" value="Chromosome 3"/>
</dbReference>
<accession>A0A5P1FB40</accession>
<evidence type="ECO:0000313" key="6">
    <source>
        <dbReference type="Proteomes" id="UP000243459"/>
    </source>
</evidence>
<protein>
    <recommendedName>
        <fullName evidence="4">Glycosyltransferase</fullName>
        <ecNumber evidence="4">2.4.1.-</ecNumber>
    </recommendedName>
</protein>
<dbReference type="Gene3D" id="3.40.50.2000">
    <property type="entry name" value="Glycogen Phosphorylase B"/>
    <property type="match status" value="2"/>
</dbReference>
<dbReference type="InterPro" id="IPR035595">
    <property type="entry name" value="UDP_glycos_trans_CS"/>
</dbReference>
<dbReference type="GO" id="GO:0080043">
    <property type="term" value="F:quercetin 3-O-glucosyltransferase activity"/>
    <property type="evidence" value="ECO:0007669"/>
    <property type="project" value="TreeGrafter"/>
</dbReference>
<proteinExistence type="inferred from homology"/>